<organism evidence="1 2">
    <name type="scientific">Legionella waltersii</name>
    <dbReference type="NCBI Taxonomy" id="66969"/>
    <lineage>
        <taxon>Bacteria</taxon>
        <taxon>Pseudomonadati</taxon>
        <taxon>Pseudomonadota</taxon>
        <taxon>Gammaproteobacteria</taxon>
        <taxon>Legionellales</taxon>
        <taxon>Legionellaceae</taxon>
        <taxon>Legionella</taxon>
    </lineage>
</organism>
<sequence>MQSKKDDKQTKYEFGVCVKETNNENGSGHVSAFTRKTKEGKSTVTHTSFFPSALGGILQRFSLGSIPTSGELAKDHIEDLTEANKV</sequence>
<evidence type="ECO:0000313" key="2">
    <source>
        <dbReference type="Proteomes" id="UP000054729"/>
    </source>
</evidence>
<reference evidence="1 2" key="1">
    <citation type="submission" date="2015-11" db="EMBL/GenBank/DDBJ databases">
        <title>Genomic analysis of 38 Legionella species identifies large and diverse effector repertoires.</title>
        <authorList>
            <person name="Burstein D."/>
            <person name="Amaro F."/>
            <person name="Zusman T."/>
            <person name="Lifshitz Z."/>
            <person name="Cohen O."/>
            <person name="Gilbert J.A."/>
            <person name="Pupko T."/>
            <person name="Shuman H.A."/>
            <person name="Segal G."/>
        </authorList>
    </citation>
    <scope>NUCLEOTIDE SEQUENCE [LARGE SCALE GENOMIC DNA]</scope>
    <source>
        <strain evidence="1 2">ATCC 51914</strain>
    </source>
</reference>
<proteinExistence type="predicted"/>
<dbReference type="RefSeq" id="WP_050598486.1">
    <property type="nucleotide sequence ID" value="NZ_CAAAIQ010000008.1"/>
</dbReference>
<keyword evidence="2" id="KW-1185">Reference proteome</keyword>
<protein>
    <submittedName>
        <fullName evidence="1">Uncharacterized protein</fullName>
    </submittedName>
</protein>
<gene>
    <name evidence="1" type="ORF">Lwal_1124</name>
</gene>
<dbReference type="AlphaFoldDB" id="A0A0W1AGG7"/>
<dbReference type="Proteomes" id="UP000054729">
    <property type="component" value="Unassembled WGS sequence"/>
</dbReference>
<comment type="caution">
    <text evidence="1">The sequence shown here is derived from an EMBL/GenBank/DDBJ whole genome shotgun (WGS) entry which is preliminary data.</text>
</comment>
<dbReference type="EMBL" id="LNZB01000031">
    <property type="protein sequence ID" value="KTD80427.1"/>
    <property type="molecule type" value="Genomic_DNA"/>
</dbReference>
<evidence type="ECO:0000313" key="1">
    <source>
        <dbReference type="EMBL" id="KTD80427.1"/>
    </source>
</evidence>
<dbReference type="PATRIC" id="fig|66969.6.peg.1235"/>
<accession>A0A0W1AGG7</accession>
<name>A0A0W1AGG7_9GAMM</name>